<dbReference type="GeneID" id="77804800"/>
<protein>
    <submittedName>
        <fullName evidence="2">Uncharacterized protein</fullName>
    </submittedName>
</protein>
<reference evidence="2" key="1">
    <citation type="submission" date="2022-10" db="EMBL/GenBank/DDBJ databases">
        <title>Puccinia triticina Genome sequencing and assembly.</title>
        <authorList>
            <person name="Li C."/>
        </authorList>
    </citation>
    <scope>NUCLEOTIDE SEQUENCE</scope>
    <source>
        <strain evidence="2">Pt15</strain>
    </source>
</reference>
<dbReference type="EMBL" id="CP110436">
    <property type="protein sequence ID" value="WAQ92328.1"/>
    <property type="molecule type" value="Genomic_DNA"/>
</dbReference>
<organism evidence="2 3">
    <name type="scientific">Puccinia triticina</name>
    <dbReference type="NCBI Taxonomy" id="208348"/>
    <lineage>
        <taxon>Eukaryota</taxon>
        <taxon>Fungi</taxon>
        <taxon>Dikarya</taxon>
        <taxon>Basidiomycota</taxon>
        <taxon>Pucciniomycotina</taxon>
        <taxon>Pucciniomycetes</taxon>
        <taxon>Pucciniales</taxon>
        <taxon>Pucciniaceae</taxon>
        <taxon>Puccinia</taxon>
    </lineage>
</organism>
<feature type="compositionally biased region" description="Low complexity" evidence="1">
    <location>
        <begin position="171"/>
        <end position="182"/>
    </location>
</feature>
<gene>
    <name evidence="2" type="ORF">PtA15_16A234</name>
</gene>
<name>A0ABY7D5G2_9BASI</name>
<evidence type="ECO:0000313" key="2">
    <source>
        <dbReference type="EMBL" id="WAQ92328.1"/>
    </source>
</evidence>
<dbReference type="Proteomes" id="UP001164743">
    <property type="component" value="Chromosome 16A"/>
</dbReference>
<evidence type="ECO:0000256" key="1">
    <source>
        <dbReference type="SAM" id="MobiDB-lite"/>
    </source>
</evidence>
<dbReference type="RefSeq" id="XP_053027883.1">
    <property type="nucleotide sequence ID" value="XM_053163905.1"/>
</dbReference>
<proteinExistence type="predicted"/>
<feature type="compositionally biased region" description="Low complexity" evidence="1">
    <location>
        <begin position="155"/>
        <end position="164"/>
    </location>
</feature>
<feature type="region of interest" description="Disordered" evidence="1">
    <location>
        <begin position="151"/>
        <end position="205"/>
    </location>
</feature>
<keyword evidence="3" id="KW-1185">Reference proteome</keyword>
<evidence type="ECO:0000313" key="3">
    <source>
        <dbReference type="Proteomes" id="UP001164743"/>
    </source>
</evidence>
<sequence length="217" mass="23116">MPKSPGLLPHKTLPAYPMIPQPTHRLATTSSRPPKRHPRTGTPSNISLPTTLATCSLCYLIERGLVPILPADSAKALRSPLLTSRADPTTHKRTLRPILTRQTFWTPTPPISNCLLPSLLASCSSLPRLPFSSPPAPSVFSASPAAQSTKPGLHLAASSASLASTHPDPPTSLNSSLPTSSLHVPSHVPSISAPPQSFNHPHHDDHDTLLAFEDLLL</sequence>
<feature type="region of interest" description="Disordered" evidence="1">
    <location>
        <begin position="1"/>
        <end position="47"/>
    </location>
</feature>
<accession>A0ABY7D5G2</accession>